<dbReference type="EMBL" id="JAUUTY010000002">
    <property type="protein sequence ID" value="KAK1678140.1"/>
    <property type="molecule type" value="Genomic_DNA"/>
</dbReference>
<comment type="caution">
    <text evidence="15">The sequence shown here is derived from an EMBL/GenBank/DDBJ whole genome shotgun (WGS) entry which is preliminary data.</text>
</comment>
<evidence type="ECO:0000256" key="1">
    <source>
        <dbReference type="ARBA" id="ARBA00001946"/>
    </source>
</evidence>
<keyword evidence="16" id="KW-1185">Reference proteome</keyword>
<keyword evidence="10" id="KW-0460">Magnesium</keyword>
<keyword evidence="12" id="KW-1133">Transmembrane helix</keyword>
<feature type="region of interest" description="Disordered" evidence="11">
    <location>
        <begin position="455"/>
        <end position="499"/>
    </location>
</feature>
<dbReference type="Gene3D" id="3.40.970.10">
    <property type="entry name" value="Ribonuclease H1, N-terminal domain"/>
    <property type="match status" value="1"/>
</dbReference>
<protein>
    <recommendedName>
        <fullName evidence="5">Ribonuclease H</fullName>
        <ecNumber evidence="4">3.1.26.4</ecNumber>
    </recommendedName>
</protein>
<evidence type="ECO:0000256" key="10">
    <source>
        <dbReference type="ARBA" id="ARBA00022842"/>
    </source>
</evidence>
<proteinExistence type="inferred from homology"/>
<feature type="compositionally biased region" description="Basic and acidic residues" evidence="11">
    <location>
        <begin position="362"/>
        <end position="371"/>
    </location>
</feature>
<feature type="compositionally biased region" description="Basic residues" evidence="11">
    <location>
        <begin position="80"/>
        <end position="89"/>
    </location>
</feature>
<dbReference type="InterPro" id="IPR058352">
    <property type="entry name" value="DUF8039"/>
</dbReference>
<reference evidence="15" key="1">
    <citation type="submission" date="2023-07" db="EMBL/GenBank/DDBJ databases">
        <title>A chromosome-level genome assembly of Lolium multiflorum.</title>
        <authorList>
            <person name="Chen Y."/>
            <person name="Copetti D."/>
            <person name="Kolliker R."/>
            <person name="Studer B."/>
        </authorList>
    </citation>
    <scope>NUCLEOTIDE SEQUENCE</scope>
    <source>
        <strain evidence="15">02402/16</strain>
        <tissue evidence="15">Leaf</tissue>
    </source>
</reference>
<keyword evidence="7" id="KW-0479">Metal-binding</keyword>
<feature type="compositionally biased region" description="Polar residues" evidence="11">
    <location>
        <begin position="455"/>
        <end position="471"/>
    </location>
</feature>
<evidence type="ECO:0000256" key="7">
    <source>
        <dbReference type="ARBA" id="ARBA00022723"/>
    </source>
</evidence>
<evidence type="ECO:0000256" key="8">
    <source>
        <dbReference type="ARBA" id="ARBA00022759"/>
    </source>
</evidence>
<feature type="domain" description="Ribonuclease H1 N-terminal" evidence="13">
    <location>
        <begin position="1054"/>
        <end position="1094"/>
    </location>
</feature>
<evidence type="ECO:0000259" key="13">
    <source>
        <dbReference type="Pfam" id="PF01693"/>
    </source>
</evidence>
<keyword evidence="12" id="KW-0812">Transmembrane</keyword>
<gene>
    <name evidence="15" type="ORF">QYE76_038988</name>
</gene>
<evidence type="ECO:0000259" key="14">
    <source>
        <dbReference type="Pfam" id="PF26133"/>
    </source>
</evidence>
<evidence type="ECO:0000256" key="11">
    <source>
        <dbReference type="SAM" id="MobiDB-lite"/>
    </source>
</evidence>
<keyword evidence="12" id="KW-0472">Membrane</keyword>
<dbReference type="InterPro" id="IPR037056">
    <property type="entry name" value="RNase_H1_N_sf"/>
</dbReference>
<evidence type="ECO:0000256" key="12">
    <source>
        <dbReference type="SAM" id="Phobius"/>
    </source>
</evidence>
<feature type="transmembrane region" description="Helical" evidence="12">
    <location>
        <begin position="1109"/>
        <end position="1129"/>
    </location>
</feature>
<keyword evidence="6" id="KW-0540">Nuclease</keyword>
<evidence type="ECO:0000256" key="4">
    <source>
        <dbReference type="ARBA" id="ARBA00012180"/>
    </source>
</evidence>
<feature type="compositionally biased region" description="Basic residues" evidence="11">
    <location>
        <begin position="751"/>
        <end position="760"/>
    </location>
</feature>
<dbReference type="SUPFAM" id="SSF55658">
    <property type="entry name" value="L9 N-domain-like"/>
    <property type="match status" value="1"/>
</dbReference>
<evidence type="ECO:0000313" key="16">
    <source>
        <dbReference type="Proteomes" id="UP001231189"/>
    </source>
</evidence>
<dbReference type="PANTHER" id="PTHR33018">
    <property type="entry name" value="OS10G0338966 PROTEIN-RELATED"/>
    <property type="match status" value="1"/>
</dbReference>
<keyword evidence="9" id="KW-0378">Hydrolase</keyword>
<evidence type="ECO:0000256" key="5">
    <source>
        <dbReference type="ARBA" id="ARBA00017721"/>
    </source>
</evidence>
<dbReference type="InterPro" id="IPR009027">
    <property type="entry name" value="Ribosomal_bL9/RNase_H1_N"/>
</dbReference>
<evidence type="ECO:0000256" key="2">
    <source>
        <dbReference type="ARBA" id="ARBA00004065"/>
    </source>
</evidence>
<feature type="region of interest" description="Disordered" evidence="11">
    <location>
        <begin position="740"/>
        <end position="764"/>
    </location>
</feature>
<dbReference type="Pfam" id="PF01693">
    <property type="entry name" value="Cauli_VI"/>
    <property type="match status" value="1"/>
</dbReference>
<dbReference type="InterPro" id="IPR011320">
    <property type="entry name" value="RNase_H1_N"/>
</dbReference>
<dbReference type="AlphaFoldDB" id="A0AAD8T8I7"/>
<name>A0AAD8T8I7_LOLMU</name>
<dbReference type="GO" id="GO:0046872">
    <property type="term" value="F:metal ion binding"/>
    <property type="evidence" value="ECO:0007669"/>
    <property type="project" value="UniProtKB-KW"/>
</dbReference>
<feature type="region of interest" description="Disordered" evidence="11">
    <location>
        <begin position="336"/>
        <end position="371"/>
    </location>
</feature>
<accession>A0AAD8T8I7</accession>
<dbReference type="EC" id="3.1.26.4" evidence="4"/>
<feature type="compositionally biased region" description="Basic and acidic residues" evidence="11">
    <location>
        <begin position="15"/>
        <end position="24"/>
    </location>
</feature>
<dbReference type="PANTHER" id="PTHR33018:SF37">
    <property type="entry name" value="TRANSPOSASE TNP1_EN_SPM-LIKE DOMAIN-CONTAINING PROTEIN"/>
    <property type="match status" value="1"/>
</dbReference>
<evidence type="ECO:0000256" key="6">
    <source>
        <dbReference type="ARBA" id="ARBA00022722"/>
    </source>
</evidence>
<comment type="function">
    <text evidence="2">Endonuclease that specifically degrades the RNA of RNA-DNA hybrids.</text>
</comment>
<organism evidence="15 16">
    <name type="scientific">Lolium multiflorum</name>
    <name type="common">Italian ryegrass</name>
    <name type="synonym">Lolium perenne subsp. multiflorum</name>
    <dbReference type="NCBI Taxonomy" id="4521"/>
    <lineage>
        <taxon>Eukaryota</taxon>
        <taxon>Viridiplantae</taxon>
        <taxon>Streptophyta</taxon>
        <taxon>Embryophyta</taxon>
        <taxon>Tracheophyta</taxon>
        <taxon>Spermatophyta</taxon>
        <taxon>Magnoliopsida</taxon>
        <taxon>Liliopsida</taxon>
        <taxon>Poales</taxon>
        <taxon>Poaceae</taxon>
        <taxon>BOP clade</taxon>
        <taxon>Pooideae</taxon>
        <taxon>Poodae</taxon>
        <taxon>Poeae</taxon>
        <taxon>Poeae Chloroplast Group 2 (Poeae type)</taxon>
        <taxon>Loliodinae</taxon>
        <taxon>Loliinae</taxon>
        <taxon>Lolium</taxon>
    </lineage>
</organism>
<dbReference type="Proteomes" id="UP001231189">
    <property type="component" value="Unassembled WGS sequence"/>
</dbReference>
<evidence type="ECO:0000256" key="9">
    <source>
        <dbReference type="ARBA" id="ARBA00022801"/>
    </source>
</evidence>
<feature type="domain" description="DUF8039" evidence="14">
    <location>
        <begin position="512"/>
        <end position="603"/>
    </location>
</feature>
<evidence type="ECO:0000256" key="3">
    <source>
        <dbReference type="ARBA" id="ARBA00005300"/>
    </source>
</evidence>
<feature type="compositionally biased region" description="Acidic residues" evidence="11">
    <location>
        <begin position="39"/>
        <end position="55"/>
    </location>
</feature>
<comment type="cofactor">
    <cofactor evidence="1">
        <name>Mg(2+)</name>
        <dbReference type="ChEBI" id="CHEBI:18420"/>
    </cofactor>
</comment>
<comment type="similarity">
    <text evidence="3">Belongs to the RNase H family.</text>
</comment>
<sequence>MSSSADPNEDVDGSSQRKLDEHYRLMVSDQLEDLRGSDDESSEEEDAEMDNDGEDERGAADETTDSGVAGGSSDTTTEAKRKRKQRRPNRVGTTRDIITAVDAKTGIPTEPKHVAKGYGLQLGAILRDVVDVNETKLRTKKKQHLQAQLLARLHARYEFPVEYRNEDTKDNIVNRRALSKFSKNLSGYKTMLRGMLGDNETWEEIQRHFPRMTLEQYNKFLENEELEYTKRQSTWGRSWRIRTSVTTISVAVASKASSRSRYHRELAGKRVTKPDVVVGVELVADAKVMALEKAVLAEQAAAESAGSSSQTSTGKVPWDTPFIRGLNTVKARPLLDKPHRVPGAGGGRKLADYGLDVPSSTRESRQAQKDREHEALLKKVADLETTMEQRVSAEVQQRVSAEVQQRVSAEVATRVDDALANRVNEIIPDLVLSMKNYFDAGGKGPMPVISLGASNSDNRPPTRHAQCTPNLVTPPAGNVGAREDSPDLGGPSTSPSVTCTPGLGPSTRAELDALTANATPCTLLLNVDNKLKAVASGSVILPTQRIFHCVRMDDSLSRVRVNRSLPGCQDLHPPYQPPETETPLTLGDLKNHILLWPKALIRLNTASGSDASYGMVTPQDATDAPSQAKVPAPTTALTAGKGRASAPPAYDQFEPDSQPDSPHESQHEKALDIDQAPIDTFIAELDADAVSPYKPPAGHILKKKLFLSQETPEQEDTTAFTAPPRVGLTPRTLLGATTEGMKQNAAPASCSKKKGRKRKKSGDVAASKIVVNDKLPTPWRKLHHLGEPMLPAHYVNKLTPDMRSVHDAILTKEKLLLQDRNPSYPILIAKVPTGFGFVNTYPADLIFIRYEDIFRLLHMQQLDRSLVRLMSLSMAHDIAMENTTHIAIMDPYYMTPTVAQTEQAFLANYIKNFLVLNKDKSCFVIPYFRDLKYCTLLLFYPYHSDVTYLDSGLDKDKDFTDLKSTLDKALNGFIAEVGVNKLRHEKKVKGCHVCNHITKFPCLKQSADDNGMEAWFAILQMRAVVRSQNDLLLPSALQGKFVNMADTTDENMTYYVVYHGRVPGVYEDWEDCRRQVHRFSGNSYKGYTTLEEAETRYANFRAGQRREMWRTPFIVMMLAATASLVYYVIVV</sequence>
<dbReference type="FunFam" id="3.40.970.10:FF:000002">
    <property type="entry name" value="Ribonuclease H"/>
    <property type="match status" value="1"/>
</dbReference>
<feature type="region of interest" description="Disordered" evidence="11">
    <location>
        <begin position="614"/>
        <end position="669"/>
    </location>
</feature>
<dbReference type="GO" id="GO:0004523">
    <property type="term" value="F:RNA-DNA hybrid ribonuclease activity"/>
    <property type="evidence" value="ECO:0007669"/>
    <property type="project" value="UniProtKB-EC"/>
</dbReference>
<evidence type="ECO:0000313" key="15">
    <source>
        <dbReference type="EMBL" id="KAK1678140.1"/>
    </source>
</evidence>
<dbReference type="Pfam" id="PF26133">
    <property type="entry name" value="DUF8039"/>
    <property type="match status" value="1"/>
</dbReference>
<feature type="region of interest" description="Disordered" evidence="11">
    <location>
        <begin position="1"/>
        <end position="97"/>
    </location>
</feature>
<keyword evidence="8" id="KW-0255">Endonuclease</keyword>